<accession>A0A2B7IH77</accession>
<dbReference type="EMBL" id="MVCE01000001">
    <property type="protein sequence ID" value="PGF36611.1"/>
    <property type="molecule type" value="Genomic_DNA"/>
</dbReference>
<keyword evidence="3" id="KW-0808">Transferase</keyword>
<dbReference type="GeneID" id="92857118"/>
<keyword evidence="4" id="KW-0598">Phosphotransferase system</keyword>
<proteinExistence type="predicted"/>
<dbReference type="GO" id="GO:0046872">
    <property type="term" value="F:metal ion binding"/>
    <property type="evidence" value="ECO:0007669"/>
    <property type="project" value="UniProtKB-KW"/>
</dbReference>
<dbReference type="InterPro" id="IPR036542">
    <property type="entry name" value="PTS_IIA_lac/cel_sf"/>
</dbReference>
<dbReference type="GO" id="GO:0016740">
    <property type="term" value="F:transferase activity"/>
    <property type="evidence" value="ECO:0007669"/>
    <property type="project" value="UniProtKB-KW"/>
</dbReference>
<dbReference type="Proteomes" id="UP000226191">
    <property type="component" value="Unassembled WGS sequence"/>
</dbReference>
<dbReference type="PANTHER" id="PTHR34382:SF7">
    <property type="entry name" value="PTS SYSTEM N,N'-DIACETYLCHITOBIOSE-SPECIFIC EIIA COMPONENT"/>
    <property type="match status" value="1"/>
</dbReference>
<dbReference type="SUPFAM" id="SSF46973">
    <property type="entry name" value="Enzyme IIa from lactose specific PTS, IIa-lac"/>
    <property type="match status" value="1"/>
</dbReference>
<name>A0A2B7IH77_CUTAC</name>
<dbReference type="PANTHER" id="PTHR34382">
    <property type="entry name" value="PTS SYSTEM N,N'-DIACETYLCHITOBIOSE-SPECIFIC EIIA COMPONENT"/>
    <property type="match status" value="1"/>
</dbReference>
<comment type="caution">
    <text evidence="7">The sequence shown here is derived from an EMBL/GenBank/DDBJ whole genome shotgun (WGS) entry which is preliminary data.</text>
</comment>
<dbReference type="GO" id="GO:0009401">
    <property type="term" value="P:phosphoenolpyruvate-dependent sugar phosphotransferase system"/>
    <property type="evidence" value="ECO:0007669"/>
    <property type="project" value="UniProtKB-KW"/>
</dbReference>
<dbReference type="OrthoDB" id="350602at2"/>
<feature type="binding site" evidence="6">
    <location>
        <position position="93"/>
    </location>
    <ligand>
        <name>Mg(2+)</name>
        <dbReference type="ChEBI" id="CHEBI:18420"/>
        <note>ligand shared between all trimeric partners</note>
    </ligand>
</feature>
<keyword evidence="1" id="KW-0813">Transport</keyword>
<comment type="cofactor">
    <cofactor evidence="6">
        <name>Mg(2+)</name>
        <dbReference type="ChEBI" id="CHEBI:18420"/>
    </cofactor>
    <text evidence="6">Binds 1 Mg(2+) ion per trimer.</text>
</comment>
<evidence type="ECO:0000256" key="2">
    <source>
        <dbReference type="ARBA" id="ARBA00022597"/>
    </source>
</evidence>
<organism evidence="7 8">
    <name type="scientific">Cutibacterium acnes</name>
    <name type="common">Propionibacterium acnes</name>
    <dbReference type="NCBI Taxonomy" id="1747"/>
    <lineage>
        <taxon>Bacteria</taxon>
        <taxon>Bacillati</taxon>
        <taxon>Actinomycetota</taxon>
        <taxon>Actinomycetes</taxon>
        <taxon>Propionibacteriales</taxon>
        <taxon>Propionibacteriaceae</taxon>
        <taxon>Cutibacterium</taxon>
    </lineage>
</organism>
<protein>
    <submittedName>
        <fullName evidence="7">PTS lactose/cellobiose transporter subunit IIA</fullName>
    </submittedName>
</protein>
<sequence>MTSQCGSDSPDGGAVMSEIETAIFTIITSAGEARASLYQALDKARAGEMAESEQCMIEADTQLKKAHDVQTELITRDLNGSLPMSLLLVHAQDQLMTTMSEQSLIEHMIGLIRDIGMNGGK</sequence>
<dbReference type="Gene3D" id="1.20.58.80">
    <property type="entry name" value="Phosphotransferase system, lactose/cellobiose-type IIA subunit"/>
    <property type="match status" value="1"/>
</dbReference>
<dbReference type="AlphaFoldDB" id="A0A2B7IH77"/>
<keyword evidence="2" id="KW-0762">Sugar transport</keyword>
<evidence type="ECO:0000313" key="8">
    <source>
        <dbReference type="Proteomes" id="UP000226191"/>
    </source>
</evidence>
<dbReference type="RefSeq" id="WP_002518953.1">
    <property type="nucleotide sequence ID" value="NZ_AP019664.1"/>
</dbReference>
<dbReference type="CDD" id="cd00215">
    <property type="entry name" value="PTS_IIA_lac"/>
    <property type="match status" value="1"/>
</dbReference>
<evidence type="ECO:0000256" key="1">
    <source>
        <dbReference type="ARBA" id="ARBA00022448"/>
    </source>
</evidence>
<keyword evidence="6" id="KW-0479">Metal-binding</keyword>
<dbReference type="Pfam" id="PF02255">
    <property type="entry name" value="PTS_IIA"/>
    <property type="match status" value="1"/>
</dbReference>
<evidence type="ECO:0000256" key="4">
    <source>
        <dbReference type="ARBA" id="ARBA00022683"/>
    </source>
</evidence>
<dbReference type="PIRSF" id="PIRSF000699">
    <property type="entry name" value="PTS_IILac_III"/>
    <property type="match status" value="1"/>
</dbReference>
<reference evidence="7 8" key="1">
    <citation type="submission" date="2017-02" db="EMBL/GenBank/DDBJ databases">
        <title>Prevalence of linear plasmids in Cutibacterium acnes isolates obtained from cancerous prostatic tissue.</title>
        <authorList>
            <person name="Davidsson S."/>
            <person name="Bruggemann H."/>
        </authorList>
    </citation>
    <scope>NUCLEOTIDE SEQUENCE [LARGE SCALE GENOMIC DNA]</scope>
    <source>
        <strain evidence="7 8">11-78</strain>
    </source>
</reference>
<keyword evidence="6" id="KW-0460">Magnesium</keyword>
<evidence type="ECO:0000256" key="6">
    <source>
        <dbReference type="PIRSR" id="PIRSR000699-2"/>
    </source>
</evidence>
<evidence type="ECO:0000256" key="5">
    <source>
        <dbReference type="PIRSR" id="PIRSR000699-1"/>
    </source>
</evidence>
<dbReference type="InterPro" id="IPR003188">
    <property type="entry name" value="PTS_IIA_lac/cel"/>
</dbReference>
<evidence type="ECO:0000256" key="3">
    <source>
        <dbReference type="ARBA" id="ARBA00022679"/>
    </source>
</evidence>
<dbReference type="PROSITE" id="PS51095">
    <property type="entry name" value="PTS_EIIA_TYPE_3"/>
    <property type="match status" value="1"/>
</dbReference>
<feature type="active site" description="Tele-phosphohistidine intermediate" evidence="5">
    <location>
        <position position="90"/>
    </location>
</feature>
<evidence type="ECO:0000313" key="7">
    <source>
        <dbReference type="EMBL" id="PGF36611.1"/>
    </source>
</evidence>
<gene>
    <name evidence="7" type="ORF">B1B09_03090</name>
</gene>